<protein>
    <submittedName>
        <fullName evidence="11">Tungstate/molybdate transporter permease</fullName>
    </submittedName>
</protein>
<dbReference type="PROSITE" id="PS50928">
    <property type="entry name" value="ABC_TM1"/>
    <property type="match status" value="1"/>
</dbReference>
<evidence type="ECO:0000256" key="6">
    <source>
        <dbReference type="ARBA" id="ARBA00022692"/>
    </source>
</evidence>
<feature type="transmembrane region" description="Helical" evidence="9">
    <location>
        <begin position="251"/>
        <end position="273"/>
    </location>
</feature>
<dbReference type="InterPro" id="IPR035906">
    <property type="entry name" value="MetI-like_sf"/>
</dbReference>
<evidence type="ECO:0000313" key="12">
    <source>
        <dbReference type="Proteomes" id="UP000269499"/>
    </source>
</evidence>
<comment type="caution">
    <text evidence="11">The sequence shown here is derived from an EMBL/GenBank/DDBJ whole genome shotgun (WGS) entry which is preliminary data.</text>
</comment>
<dbReference type="GO" id="GO:0005886">
    <property type="term" value="C:plasma membrane"/>
    <property type="evidence" value="ECO:0007669"/>
    <property type="project" value="UniProtKB-SubCell"/>
</dbReference>
<evidence type="ECO:0000256" key="3">
    <source>
        <dbReference type="ARBA" id="ARBA00022448"/>
    </source>
</evidence>
<sequence>MELFQMSLKVSLKSLVSKKLFICTFAAAASMIILFLISPIALIFLLVDFGLVSRSIFGVERIADEARRAFMLTFEAASLSTLLLLISGIPLAYILARYDFKGKSTLESMIDMPFLLPHTVAGIFVLVTYGSRGPIGSLLSSIGIIIEDTYWGIVAAMAFVSAPILVNTVRDGFKSIDPTLEYVARSLGASHARAFLTVSLPLAWRSIITGALLSWARAVSEVGAILIVAYYPKTINVLIIEWFNTYGLAYALALTVPLLFISVLLFATIRAVAGFRE</sequence>
<evidence type="ECO:0000256" key="4">
    <source>
        <dbReference type="ARBA" id="ARBA00022475"/>
    </source>
</evidence>
<organism evidence="11 12">
    <name type="scientific">Thermoproteota archaeon</name>
    <dbReference type="NCBI Taxonomy" id="2056631"/>
    <lineage>
        <taxon>Archaea</taxon>
        <taxon>Thermoproteota</taxon>
    </lineage>
</organism>
<feature type="transmembrane region" description="Helical" evidence="9">
    <location>
        <begin position="76"/>
        <end position="96"/>
    </location>
</feature>
<name>A0A497EWZ6_9CREN</name>
<evidence type="ECO:0000256" key="9">
    <source>
        <dbReference type="RuleBase" id="RU363032"/>
    </source>
</evidence>
<keyword evidence="5" id="KW-0500">Molybdenum</keyword>
<keyword evidence="6 9" id="KW-0812">Transmembrane</keyword>
<evidence type="ECO:0000313" key="11">
    <source>
        <dbReference type="EMBL" id="RLE51696.1"/>
    </source>
</evidence>
<dbReference type="SUPFAM" id="SSF161098">
    <property type="entry name" value="MetI-like"/>
    <property type="match status" value="1"/>
</dbReference>
<keyword evidence="4" id="KW-1003">Cell membrane</keyword>
<evidence type="ECO:0000256" key="8">
    <source>
        <dbReference type="ARBA" id="ARBA00023136"/>
    </source>
</evidence>
<dbReference type="AlphaFoldDB" id="A0A497EWZ6"/>
<dbReference type="Gene3D" id="1.10.3720.10">
    <property type="entry name" value="MetI-like"/>
    <property type="match status" value="1"/>
</dbReference>
<evidence type="ECO:0000256" key="1">
    <source>
        <dbReference type="ARBA" id="ARBA00004651"/>
    </source>
</evidence>
<dbReference type="PANTHER" id="PTHR30183:SF3">
    <property type="entry name" value="MOLYBDENUM TRANSPORT SYSTEM PERMEASE PROTEIN MODB"/>
    <property type="match status" value="1"/>
</dbReference>
<dbReference type="CDD" id="cd06261">
    <property type="entry name" value="TM_PBP2"/>
    <property type="match status" value="1"/>
</dbReference>
<feature type="transmembrane region" description="Helical" evidence="9">
    <location>
        <begin position="108"/>
        <end position="129"/>
    </location>
</feature>
<dbReference type="EMBL" id="QMRA01000156">
    <property type="protein sequence ID" value="RLE51696.1"/>
    <property type="molecule type" value="Genomic_DNA"/>
</dbReference>
<evidence type="ECO:0000256" key="7">
    <source>
        <dbReference type="ARBA" id="ARBA00022989"/>
    </source>
</evidence>
<gene>
    <name evidence="11" type="ORF">DRJ26_05505</name>
</gene>
<dbReference type="Proteomes" id="UP000269499">
    <property type="component" value="Unassembled WGS sequence"/>
</dbReference>
<evidence type="ECO:0000256" key="2">
    <source>
        <dbReference type="ARBA" id="ARBA00009306"/>
    </source>
</evidence>
<feature type="transmembrane region" description="Helical" evidence="9">
    <location>
        <begin position="149"/>
        <end position="166"/>
    </location>
</feature>
<accession>A0A497EWZ6</accession>
<dbReference type="Pfam" id="PF00528">
    <property type="entry name" value="BPD_transp_1"/>
    <property type="match status" value="1"/>
</dbReference>
<proteinExistence type="inferred from homology"/>
<comment type="similarity">
    <text evidence="2 9">Belongs to the binding-protein-dependent transport system permease family.</text>
</comment>
<dbReference type="GO" id="GO:0055085">
    <property type="term" value="P:transmembrane transport"/>
    <property type="evidence" value="ECO:0007669"/>
    <property type="project" value="InterPro"/>
</dbReference>
<evidence type="ECO:0000256" key="5">
    <source>
        <dbReference type="ARBA" id="ARBA00022505"/>
    </source>
</evidence>
<feature type="transmembrane region" description="Helical" evidence="9">
    <location>
        <begin position="20"/>
        <end position="47"/>
    </location>
</feature>
<evidence type="ECO:0000259" key="10">
    <source>
        <dbReference type="PROSITE" id="PS50928"/>
    </source>
</evidence>
<dbReference type="InterPro" id="IPR000515">
    <property type="entry name" value="MetI-like"/>
</dbReference>
<feature type="transmembrane region" description="Helical" evidence="9">
    <location>
        <begin position="212"/>
        <end position="231"/>
    </location>
</feature>
<keyword evidence="7 9" id="KW-1133">Transmembrane helix</keyword>
<dbReference type="PANTHER" id="PTHR30183">
    <property type="entry name" value="MOLYBDENUM TRANSPORT SYSTEM PERMEASE PROTEIN MODB"/>
    <property type="match status" value="1"/>
</dbReference>
<feature type="domain" description="ABC transmembrane type-1" evidence="10">
    <location>
        <begin position="70"/>
        <end position="267"/>
    </location>
</feature>
<keyword evidence="3 9" id="KW-0813">Transport</keyword>
<reference evidence="11 12" key="1">
    <citation type="submission" date="2018-06" db="EMBL/GenBank/DDBJ databases">
        <title>Extensive metabolic versatility and redundancy in microbially diverse, dynamic hydrothermal sediments.</title>
        <authorList>
            <person name="Dombrowski N."/>
            <person name="Teske A."/>
            <person name="Baker B.J."/>
        </authorList>
    </citation>
    <scope>NUCLEOTIDE SEQUENCE [LARGE SCALE GENOMIC DNA]</scope>
    <source>
        <strain evidence="11">B20_G2</strain>
    </source>
</reference>
<keyword evidence="8 9" id="KW-0472">Membrane</keyword>
<comment type="subcellular location">
    <subcellularLocation>
        <location evidence="1 9">Cell membrane</location>
        <topology evidence="1 9">Multi-pass membrane protein</topology>
    </subcellularLocation>
</comment>